<dbReference type="PATRIC" id="fig|362787.3.peg.1209"/>
<dbReference type="EMBL" id="JSAN01000073">
    <property type="protein sequence ID" value="KIC71760.1"/>
    <property type="molecule type" value="Genomic_DNA"/>
</dbReference>
<evidence type="ECO:0000313" key="2">
    <source>
        <dbReference type="EMBL" id="KIC71760.1"/>
    </source>
</evidence>
<dbReference type="AlphaFoldDB" id="A0A0C1JKE2"/>
<name>A0A0C1JKE2_9BACT</name>
<reference evidence="2 3" key="1">
    <citation type="journal article" date="2014" name="Mol. Biol. Evol.">
        <title>Massive expansion of Ubiquitination-related gene families within the Chlamydiae.</title>
        <authorList>
            <person name="Domman D."/>
            <person name="Collingro A."/>
            <person name="Lagkouvardos I."/>
            <person name="Gehre L."/>
            <person name="Weinmaier T."/>
            <person name="Rattei T."/>
            <person name="Subtil A."/>
            <person name="Horn M."/>
        </authorList>
    </citation>
    <scope>NUCLEOTIDE SEQUENCE [LARGE SCALE GENOMIC DNA]</scope>
    <source>
        <strain evidence="2 3">EI2</strain>
    </source>
</reference>
<dbReference type="Proteomes" id="UP000031465">
    <property type="component" value="Unassembled WGS sequence"/>
</dbReference>
<evidence type="ECO:0000256" key="1">
    <source>
        <dbReference type="SAM" id="Phobius"/>
    </source>
</evidence>
<keyword evidence="1" id="KW-1133">Transmembrane helix</keyword>
<dbReference type="InterPro" id="IPR032820">
    <property type="entry name" value="ATPase_put"/>
</dbReference>
<proteinExistence type="predicted"/>
<evidence type="ECO:0008006" key="4">
    <source>
        <dbReference type="Google" id="ProtNLM"/>
    </source>
</evidence>
<keyword evidence="1" id="KW-0812">Transmembrane</keyword>
<feature type="transmembrane region" description="Helical" evidence="1">
    <location>
        <begin position="30"/>
        <end position="48"/>
    </location>
</feature>
<accession>A0A0C1JKE2</accession>
<comment type="caution">
    <text evidence="2">The sequence shown here is derived from an EMBL/GenBank/DDBJ whole genome shotgun (WGS) entry which is preliminary data.</text>
</comment>
<dbReference type="RefSeq" id="WP_079890445.1">
    <property type="nucleotide sequence ID" value="NZ_JSAN01000073.1"/>
</dbReference>
<protein>
    <recommendedName>
        <fullName evidence="4">ATP synthase protein I</fullName>
    </recommendedName>
</protein>
<sequence>MTIPFVLAISPIIGWLIGGWLDQKLETTPYLTYIGLFLGFVAGFRELYRMIKRFGNGD</sequence>
<organism evidence="2 3">
    <name type="scientific">Candidatus Protochlamydia amoebophila</name>
    <dbReference type="NCBI Taxonomy" id="362787"/>
    <lineage>
        <taxon>Bacteria</taxon>
        <taxon>Pseudomonadati</taxon>
        <taxon>Chlamydiota</taxon>
        <taxon>Chlamydiia</taxon>
        <taxon>Parachlamydiales</taxon>
        <taxon>Parachlamydiaceae</taxon>
        <taxon>Candidatus Protochlamydia</taxon>
    </lineage>
</organism>
<keyword evidence="1" id="KW-0472">Membrane</keyword>
<evidence type="ECO:0000313" key="3">
    <source>
        <dbReference type="Proteomes" id="UP000031465"/>
    </source>
</evidence>
<gene>
    <name evidence="2" type="ORF">DB44_DA00140</name>
</gene>
<dbReference type="Pfam" id="PF09527">
    <property type="entry name" value="ATPase_gene1"/>
    <property type="match status" value="1"/>
</dbReference>